<dbReference type="AlphaFoldDB" id="A0AAQ3LBT3"/>
<proteinExistence type="predicted"/>
<sequence length="727" mass="83411">MLNLTRHCRLAAITFFAFLGLAHAQLPDGVNLPELSSDKQEFDSESNELVATGNAELSHGDILVRGDKIIFAQNESTLKVRDGATLTKGGFRVLGDFADYNYFEKSFLSEDFKMGSYPIYMTGKKVGGTLDHVVVDEGRLYFQEPDPFAINLEAETIELLDEETLQMENVTFQVGDVPVFWLPYYEQNVKDDSPFRWKSDVGYQKNLGVFWQNKLLLRVIPDLKLGANLDGYSKRGFLGGPVGEYDWKIDEGTWQKGSFDTGFIYDAGSTSERGVDVLGRPIGHSRNFIEWRHKGEYDGVFDITSTLSWWSDSEVTRDFRPGLFIDNQVPDNFTEGVFRGDNFLVGVFLRYQPNDWEVVAQRFPEISFDLLPTEIFETGAYQRLNADFVHLEEKDPNGVINELESDRLNIFYSITRPTELNDWLTATPVLGGMVTNYAQTVNNSGSYTRILGEVGIDFEATAVGTWDFDNEFWEINGLRHIFRPVLQYRYIPAAQSGNTLIPQIDRQAAFETYLEPLELGDRRSIDNLYETNAIRLGFENLFQTRYKDGYGSRDLVELDIYEEFRFTTAPAQTVNVPGLPANTIIPAQDTFSDIYTDITINPAYWLQLNFFNRFDPEELTNRQVSSRLRLQDGEEWAFGFGNDYVQDLPGTTINQFVFEADYVINDRNLLRALWRLDADLSELTEQFYAWRTRLGNSWDVEFQVGYLQGATRENDLQFRVRIDLLNF</sequence>
<name>A0AAQ3LBT3_9BACT</name>
<accession>A0AAQ3LBT3</accession>
<evidence type="ECO:0000313" key="2">
    <source>
        <dbReference type="EMBL" id="WOO41649.1"/>
    </source>
</evidence>
<keyword evidence="1" id="KW-0732">Signal</keyword>
<gene>
    <name evidence="2" type="primary">lptD</name>
    <name evidence="2" type="ORF">RZN69_01015</name>
</gene>
<keyword evidence="3" id="KW-1185">Reference proteome</keyword>
<evidence type="ECO:0000256" key="1">
    <source>
        <dbReference type="SAM" id="SignalP"/>
    </source>
</evidence>
<evidence type="ECO:0000313" key="3">
    <source>
        <dbReference type="Proteomes" id="UP001304300"/>
    </source>
</evidence>
<organism evidence="2 3">
    <name type="scientific">Rubellicoccus peritrichatus</name>
    <dbReference type="NCBI Taxonomy" id="3080537"/>
    <lineage>
        <taxon>Bacteria</taxon>
        <taxon>Pseudomonadati</taxon>
        <taxon>Verrucomicrobiota</taxon>
        <taxon>Opitutia</taxon>
        <taxon>Puniceicoccales</taxon>
        <taxon>Cerasicoccaceae</taxon>
        <taxon>Rubellicoccus</taxon>
    </lineage>
</organism>
<dbReference type="PANTHER" id="PTHR30189:SF1">
    <property type="entry name" value="LPS-ASSEMBLY PROTEIN LPTD"/>
    <property type="match status" value="1"/>
</dbReference>
<reference evidence="2 3" key="1">
    <citation type="submission" date="2023-10" db="EMBL/GenBank/DDBJ databases">
        <title>Rubellicoccus peritrichatus gen. nov., sp. nov., isolated from an algae of coral reef tank.</title>
        <authorList>
            <person name="Luo J."/>
        </authorList>
    </citation>
    <scope>NUCLEOTIDE SEQUENCE [LARGE SCALE GENOMIC DNA]</scope>
    <source>
        <strain evidence="2 3">CR14</strain>
    </source>
</reference>
<feature type="signal peptide" evidence="1">
    <location>
        <begin position="1"/>
        <end position="24"/>
    </location>
</feature>
<dbReference type="KEGG" id="puo:RZN69_01015"/>
<dbReference type="GO" id="GO:0009279">
    <property type="term" value="C:cell outer membrane"/>
    <property type="evidence" value="ECO:0007669"/>
    <property type="project" value="TreeGrafter"/>
</dbReference>
<dbReference type="Proteomes" id="UP001304300">
    <property type="component" value="Chromosome"/>
</dbReference>
<dbReference type="EMBL" id="CP136920">
    <property type="protein sequence ID" value="WOO41649.1"/>
    <property type="molecule type" value="Genomic_DNA"/>
</dbReference>
<dbReference type="GO" id="GO:1990351">
    <property type="term" value="C:transporter complex"/>
    <property type="evidence" value="ECO:0007669"/>
    <property type="project" value="TreeGrafter"/>
</dbReference>
<feature type="chain" id="PRO_5042838943" evidence="1">
    <location>
        <begin position="25"/>
        <end position="727"/>
    </location>
</feature>
<dbReference type="PANTHER" id="PTHR30189">
    <property type="entry name" value="LPS-ASSEMBLY PROTEIN"/>
    <property type="match status" value="1"/>
</dbReference>
<dbReference type="InterPro" id="IPR050218">
    <property type="entry name" value="LptD"/>
</dbReference>
<dbReference type="RefSeq" id="WP_317834133.1">
    <property type="nucleotide sequence ID" value="NZ_CP136920.1"/>
</dbReference>
<protein>
    <submittedName>
        <fullName evidence="2">LPS assembly protein LptD</fullName>
    </submittedName>
</protein>